<evidence type="ECO:0000313" key="1">
    <source>
        <dbReference type="EMBL" id="KAB8180899.1"/>
    </source>
</evidence>
<comment type="caution">
    <text evidence="1">The sequence shown here is derived from an EMBL/GenBank/DDBJ whole genome shotgun (WGS) entry which is preliminary data.</text>
</comment>
<proteinExistence type="predicted"/>
<evidence type="ECO:0000313" key="2">
    <source>
        <dbReference type="Proteomes" id="UP000320431"/>
    </source>
</evidence>
<gene>
    <name evidence="1" type="ORF">FKV24_012095</name>
</gene>
<dbReference type="Proteomes" id="UP000320431">
    <property type="component" value="Unassembled WGS sequence"/>
</dbReference>
<accession>A0A508AQ84</accession>
<protein>
    <submittedName>
        <fullName evidence="1">Uncharacterized protein</fullName>
    </submittedName>
</protein>
<reference evidence="1 2" key="1">
    <citation type="submission" date="2019-10" db="EMBL/GenBank/DDBJ databases">
        <title>Lysobacter alkalisoli sp. nov., isolated from saline-alkaline soil.</title>
        <authorList>
            <person name="Sun J.-Q."/>
        </authorList>
    </citation>
    <scope>NUCLEOTIDE SEQUENCE [LARGE SCALE GENOMIC DNA]</scope>
    <source>
        <strain evidence="1 2">KCTC 42381</strain>
    </source>
</reference>
<dbReference type="RefSeq" id="WP_141482551.1">
    <property type="nucleotide sequence ID" value="NZ_VICD02000208.1"/>
</dbReference>
<organism evidence="1 2">
    <name type="scientific">Marilutibacter maris</name>
    <dbReference type="NCBI Taxonomy" id="1605891"/>
    <lineage>
        <taxon>Bacteria</taxon>
        <taxon>Pseudomonadati</taxon>
        <taxon>Pseudomonadota</taxon>
        <taxon>Gammaproteobacteria</taxon>
        <taxon>Lysobacterales</taxon>
        <taxon>Lysobacteraceae</taxon>
        <taxon>Marilutibacter</taxon>
    </lineage>
</organism>
<dbReference type="EMBL" id="VICD02000208">
    <property type="protein sequence ID" value="KAB8180899.1"/>
    <property type="molecule type" value="Genomic_DNA"/>
</dbReference>
<name>A0A508AQ84_9GAMM</name>
<dbReference type="AlphaFoldDB" id="A0A508AQ84"/>
<sequence length="106" mass="11842">MKRHRTPQEKKALSLERDRRNVVAESQWGGREAIARRKQWVNQSHRKAVHQALSALSGHVPADPEAVASAVASTRRHHWRKTPDVPLGEALLLRRSRSATGDGSDA</sequence>